<accession>A0A650CRL5</accession>
<proteinExistence type="predicted"/>
<dbReference type="KEGG" id="sazo:D1868_10565"/>
<feature type="transmembrane region" description="Helical" evidence="1">
    <location>
        <begin position="36"/>
        <end position="69"/>
    </location>
</feature>
<gene>
    <name evidence="2" type="ORF">D1868_10565</name>
</gene>
<keyword evidence="1" id="KW-1133">Transmembrane helix</keyword>
<evidence type="ECO:0000313" key="2">
    <source>
        <dbReference type="EMBL" id="QGR20385.1"/>
    </source>
</evidence>
<dbReference type="Proteomes" id="UP000423396">
    <property type="component" value="Chromosome"/>
</dbReference>
<protein>
    <submittedName>
        <fullName evidence="2">Uncharacterized protein</fullName>
    </submittedName>
</protein>
<dbReference type="EMBL" id="CP045483">
    <property type="protein sequence ID" value="QGR20385.1"/>
    <property type="molecule type" value="Genomic_DNA"/>
</dbReference>
<keyword evidence="1" id="KW-0812">Transmembrane</keyword>
<sequence>MLFLYDLLGLILSLLLGANVERVLELWKTVKAMKKSITLVVLPTVGIISGTSCCLSLPTLIIAAGIGAVFSVLPILASPVYYILPLGSVALLTVNLRDLNRVLKCRLNRNWEIKSETKR</sequence>
<organism evidence="2 3">
    <name type="scientific">Stygiolobus azoricus</name>
    <dbReference type="NCBI Taxonomy" id="41675"/>
    <lineage>
        <taxon>Archaea</taxon>
        <taxon>Thermoproteota</taxon>
        <taxon>Thermoprotei</taxon>
        <taxon>Sulfolobales</taxon>
        <taxon>Sulfolobaceae</taxon>
        <taxon>Stygiolobus</taxon>
    </lineage>
</organism>
<keyword evidence="3" id="KW-1185">Reference proteome</keyword>
<feature type="transmembrane region" description="Helical" evidence="1">
    <location>
        <begin position="75"/>
        <end position="96"/>
    </location>
</feature>
<keyword evidence="1" id="KW-0472">Membrane</keyword>
<dbReference type="AlphaFoldDB" id="A0A650CRL5"/>
<dbReference type="GeneID" id="42799519"/>
<feature type="transmembrane region" description="Helical" evidence="1">
    <location>
        <begin position="6"/>
        <end position="24"/>
    </location>
</feature>
<evidence type="ECO:0000313" key="3">
    <source>
        <dbReference type="Proteomes" id="UP000423396"/>
    </source>
</evidence>
<evidence type="ECO:0000256" key="1">
    <source>
        <dbReference type="SAM" id="Phobius"/>
    </source>
</evidence>
<reference evidence="2 3" key="1">
    <citation type="submission" date="2019-10" db="EMBL/GenBank/DDBJ databases">
        <title>Genome Sequences from Six Type Strain Members of the Archaeal Family Sulfolobaceae: Acidianus ambivalens, Acidianus infernus, Metallosphaera prunae, Stygiolobus azoricus, Sulfolobus metallicus, and Sulfurisphaera ohwakuensis.</title>
        <authorList>
            <person name="Counts J.A."/>
            <person name="Kelly R.M."/>
        </authorList>
    </citation>
    <scope>NUCLEOTIDE SEQUENCE [LARGE SCALE GENOMIC DNA]</scope>
    <source>
        <strain evidence="2 3">FC6</strain>
    </source>
</reference>
<name>A0A650CRL5_9CREN</name>
<dbReference type="OrthoDB" id="34768at2157"/>
<dbReference type="RefSeq" id="WP_156007836.1">
    <property type="nucleotide sequence ID" value="NZ_CP045483.1"/>
</dbReference>